<dbReference type="RefSeq" id="WP_344832169.1">
    <property type="nucleotide sequence ID" value="NZ_BAAAUV010000012.1"/>
</dbReference>
<evidence type="ECO:0000256" key="4">
    <source>
        <dbReference type="ARBA" id="ARBA00023125"/>
    </source>
</evidence>
<protein>
    <recommendedName>
        <fullName evidence="6">RNA polymerase sigma factor</fullName>
    </recommendedName>
</protein>
<dbReference type="Pfam" id="PF04542">
    <property type="entry name" value="Sigma70_r2"/>
    <property type="match status" value="1"/>
</dbReference>
<keyword evidence="3 6" id="KW-0731">Sigma factor</keyword>
<sequence>MGHTADEQLLRSLYTEHGGPLLGFVLRLTSGDRHQAEDIVQETLLRAWRHPEIHGDRPLRPWLFTVARNLVVDAHRAQASRGGPRAPLDDAATIAGHDDLDRALESWTVAQALADLSPHHRAVLVETFYRGRSVGEAAAALGIPAGTVKSRTYYALRALRLALEERGVTP</sequence>
<dbReference type="PROSITE" id="PS01063">
    <property type="entry name" value="SIGMA70_ECF"/>
    <property type="match status" value="1"/>
</dbReference>
<dbReference type="EMBL" id="BAAAUV010000012">
    <property type="protein sequence ID" value="GAA3222249.1"/>
    <property type="molecule type" value="Genomic_DNA"/>
</dbReference>
<evidence type="ECO:0000313" key="9">
    <source>
        <dbReference type="EMBL" id="GAA3222249.1"/>
    </source>
</evidence>
<evidence type="ECO:0000313" key="10">
    <source>
        <dbReference type="Proteomes" id="UP001501237"/>
    </source>
</evidence>
<gene>
    <name evidence="9" type="ORF">GCM10010468_47950</name>
</gene>
<proteinExistence type="inferred from homology"/>
<evidence type="ECO:0000256" key="6">
    <source>
        <dbReference type="RuleBase" id="RU000716"/>
    </source>
</evidence>
<accession>A0ABP6QEN4</accession>
<dbReference type="Gene3D" id="1.10.1740.10">
    <property type="match status" value="1"/>
</dbReference>
<comment type="similarity">
    <text evidence="1 6">Belongs to the sigma-70 factor family. ECF subfamily.</text>
</comment>
<dbReference type="Pfam" id="PF04545">
    <property type="entry name" value="Sigma70_r4"/>
    <property type="match status" value="1"/>
</dbReference>
<dbReference type="InterPro" id="IPR007630">
    <property type="entry name" value="RNA_pol_sigma70_r4"/>
</dbReference>
<dbReference type="NCBIfam" id="TIGR02937">
    <property type="entry name" value="sigma70-ECF"/>
    <property type="match status" value="1"/>
</dbReference>
<name>A0ABP6QEN4_9ACTN</name>
<dbReference type="Gene3D" id="1.10.10.10">
    <property type="entry name" value="Winged helix-like DNA-binding domain superfamily/Winged helix DNA-binding domain"/>
    <property type="match status" value="1"/>
</dbReference>
<comment type="caution">
    <text evidence="9">The sequence shown here is derived from an EMBL/GenBank/DDBJ whole genome shotgun (WGS) entry which is preliminary data.</text>
</comment>
<keyword evidence="5 6" id="KW-0804">Transcription</keyword>
<evidence type="ECO:0000256" key="2">
    <source>
        <dbReference type="ARBA" id="ARBA00023015"/>
    </source>
</evidence>
<feature type="domain" description="RNA polymerase sigma-70 region 2" evidence="7">
    <location>
        <begin position="13"/>
        <end position="79"/>
    </location>
</feature>
<dbReference type="InterPro" id="IPR013325">
    <property type="entry name" value="RNA_pol_sigma_r2"/>
</dbReference>
<dbReference type="PANTHER" id="PTHR43133:SF52">
    <property type="entry name" value="ECF RNA POLYMERASE SIGMA FACTOR SIGL"/>
    <property type="match status" value="1"/>
</dbReference>
<evidence type="ECO:0000259" key="8">
    <source>
        <dbReference type="Pfam" id="PF04545"/>
    </source>
</evidence>
<reference evidence="10" key="1">
    <citation type="journal article" date="2019" name="Int. J. Syst. Evol. Microbiol.">
        <title>The Global Catalogue of Microorganisms (GCM) 10K type strain sequencing project: providing services to taxonomists for standard genome sequencing and annotation.</title>
        <authorList>
            <consortium name="The Broad Institute Genomics Platform"/>
            <consortium name="The Broad Institute Genome Sequencing Center for Infectious Disease"/>
            <person name="Wu L."/>
            <person name="Ma J."/>
        </authorList>
    </citation>
    <scope>NUCLEOTIDE SEQUENCE [LARGE SCALE GENOMIC DNA]</scope>
    <source>
        <strain evidence="10">JCM 9377</strain>
    </source>
</reference>
<dbReference type="InterPro" id="IPR036388">
    <property type="entry name" value="WH-like_DNA-bd_sf"/>
</dbReference>
<evidence type="ECO:0000259" key="7">
    <source>
        <dbReference type="Pfam" id="PF04542"/>
    </source>
</evidence>
<evidence type="ECO:0000256" key="3">
    <source>
        <dbReference type="ARBA" id="ARBA00023082"/>
    </source>
</evidence>
<keyword evidence="4 6" id="KW-0238">DNA-binding</keyword>
<dbReference type="NCBIfam" id="NF007227">
    <property type="entry name" value="PRK09645.1"/>
    <property type="match status" value="1"/>
</dbReference>
<dbReference type="InterPro" id="IPR007627">
    <property type="entry name" value="RNA_pol_sigma70_r2"/>
</dbReference>
<keyword evidence="10" id="KW-1185">Reference proteome</keyword>
<dbReference type="Proteomes" id="UP001501237">
    <property type="component" value="Unassembled WGS sequence"/>
</dbReference>
<dbReference type="SUPFAM" id="SSF88946">
    <property type="entry name" value="Sigma2 domain of RNA polymerase sigma factors"/>
    <property type="match status" value="1"/>
</dbReference>
<evidence type="ECO:0000256" key="1">
    <source>
        <dbReference type="ARBA" id="ARBA00010641"/>
    </source>
</evidence>
<evidence type="ECO:0000256" key="5">
    <source>
        <dbReference type="ARBA" id="ARBA00023163"/>
    </source>
</evidence>
<dbReference type="InterPro" id="IPR039425">
    <property type="entry name" value="RNA_pol_sigma-70-like"/>
</dbReference>
<dbReference type="InterPro" id="IPR013324">
    <property type="entry name" value="RNA_pol_sigma_r3/r4-like"/>
</dbReference>
<dbReference type="SUPFAM" id="SSF88659">
    <property type="entry name" value="Sigma3 and sigma4 domains of RNA polymerase sigma factors"/>
    <property type="match status" value="1"/>
</dbReference>
<dbReference type="CDD" id="cd06171">
    <property type="entry name" value="Sigma70_r4"/>
    <property type="match status" value="1"/>
</dbReference>
<dbReference type="InterPro" id="IPR000838">
    <property type="entry name" value="RNA_pol_sigma70_ECF_CS"/>
</dbReference>
<dbReference type="PANTHER" id="PTHR43133">
    <property type="entry name" value="RNA POLYMERASE ECF-TYPE SIGMA FACTO"/>
    <property type="match status" value="1"/>
</dbReference>
<keyword evidence="2 6" id="KW-0805">Transcription regulation</keyword>
<organism evidence="9 10">
    <name type="scientific">Actinocorallia longicatena</name>
    <dbReference type="NCBI Taxonomy" id="111803"/>
    <lineage>
        <taxon>Bacteria</taxon>
        <taxon>Bacillati</taxon>
        <taxon>Actinomycetota</taxon>
        <taxon>Actinomycetes</taxon>
        <taxon>Streptosporangiales</taxon>
        <taxon>Thermomonosporaceae</taxon>
        <taxon>Actinocorallia</taxon>
    </lineage>
</organism>
<feature type="domain" description="RNA polymerase sigma-70 region 4" evidence="8">
    <location>
        <begin position="112"/>
        <end position="160"/>
    </location>
</feature>
<dbReference type="InterPro" id="IPR014284">
    <property type="entry name" value="RNA_pol_sigma-70_dom"/>
</dbReference>